<organism evidence="1 2">
    <name type="scientific">Hypoxylon rubiginosum</name>
    <dbReference type="NCBI Taxonomy" id="110542"/>
    <lineage>
        <taxon>Eukaryota</taxon>
        <taxon>Fungi</taxon>
        <taxon>Dikarya</taxon>
        <taxon>Ascomycota</taxon>
        <taxon>Pezizomycotina</taxon>
        <taxon>Sordariomycetes</taxon>
        <taxon>Xylariomycetidae</taxon>
        <taxon>Xylariales</taxon>
        <taxon>Hypoxylaceae</taxon>
        <taxon>Hypoxylon</taxon>
    </lineage>
</organism>
<accession>A0ACB9YR85</accession>
<proteinExistence type="predicted"/>
<dbReference type="Proteomes" id="UP001497700">
    <property type="component" value="Unassembled WGS sequence"/>
</dbReference>
<sequence length="109" mass="11959">MALVATVKLPYMVYCHHLVGAKLGLTPEQCNDALSGRMPQGLTEEEMTAYDLGGVLSTLNGPLSNDDWRKFVSKMEKTQIVGIANVIGSYKWITTLVQLNGNDENWAGE</sequence>
<gene>
    <name evidence="1" type="ORF">F4820DRAFT_464235</name>
</gene>
<name>A0ACB9YR85_9PEZI</name>
<dbReference type="EMBL" id="MU393539">
    <property type="protein sequence ID" value="KAI4861907.1"/>
    <property type="molecule type" value="Genomic_DNA"/>
</dbReference>
<reference evidence="1 2" key="1">
    <citation type="journal article" date="2022" name="New Phytol.">
        <title>Ecological generalism drives hyperdiversity of secondary metabolite gene clusters in xylarialean endophytes.</title>
        <authorList>
            <person name="Franco M.E.E."/>
            <person name="Wisecaver J.H."/>
            <person name="Arnold A.E."/>
            <person name="Ju Y.M."/>
            <person name="Slot J.C."/>
            <person name="Ahrendt S."/>
            <person name="Moore L.P."/>
            <person name="Eastman K.E."/>
            <person name="Scott K."/>
            <person name="Konkel Z."/>
            <person name="Mondo S.J."/>
            <person name="Kuo A."/>
            <person name="Hayes R.D."/>
            <person name="Haridas S."/>
            <person name="Andreopoulos B."/>
            <person name="Riley R."/>
            <person name="LaButti K."/>
            <person name="Pangilinan J."/>
            <person name="Lipzen A."/>
            <person name="Amirebrahimi M."/>
            <person name="Yan J."/>
            <person name="Adam C."/>
            <person name="Keymanesh K."/>
            <person name="Ng V."/>
            <person name="Louie K."/>
            <person name="Northen T."/>
            <person name="Drula E."/>
            <person name="Henrissat B."/>
            <person name="Hsieh H.M."/>
            <person name="Youens-Clark K."/>
            <person name="Lutzoni F."/>
            <person name="Miadlikowska J."/>
            <person name="Eastwood D.C."/>
            <person name="Hamelin R.C."/>
            <person name="Grigoriev I.V."/>
            <person name="U'Ren J.M."/>
        </authorList>
    </citation>
    <scope>NUCLEOTIDE SEQUENCE [LARGE SCALE GENOMIC DNA]</scope>
    <source>
        <strain evidence="1 2">CBS 119005</strain>
    </source>
</reference>
<keyword evidence="2" id="KW-1185">Reference proteome</keyword>
<protein>
    <submittedName>
        <fullName evidence="1">Uncharacterized protein</fullName>
    </submittedName>
</protein>
<evidence type="ECO:0000313" key="1">
    <source>
        <dbReference type="EMBL" id="KAI4861907.1"/>
    </source>
</evidence>
<evidence type="ECO:0000313" key="2">
    <source>
        <dbReference type="Proteomes" id="UP001497700"/>
    </source>
</evidence>
<comment type="caution">
    <text evidence="1">The sequence shown here is derived from an EMBL/GenBank/DDBJ whole genome shotgun (WGS) entry which is preliminary data.</text>
</comment>